<dbReference type="Pfam" id="PF13481">
    <property type="entry name" value="AAA_25"/>
    <property type="match status" value="1"/>
</dbReference>
<reference evidence="2" key="1">
    <citation type="journal article" date="2004" name="Antimicrob. Agents Chemother.">
        <title>Tetracycline resistance in Chlamydia suis mediated by genomic islands inserted into the chlamydial inv-like gene.</title>
        <authorList>
            <person name="Dugan J."/>
            <person name="Rockey D.D."/>
            <person name="Jones L."/>
            <person name="Andersen A.A."/>
        </authorList>
    </citation>
    <scope>NUCLEOTIDE SEQUENCE</scope>
    <source>
        <strain evidence="2">R19</strain>
    </source>
</reference>
<feature type="compositionally biased region" description="Basic residues" evidence="1">
    <location>
        <begin position="26"/>
        <end position="38"/>
    </location>
</feature>
<organism evidence="2">
    <name type="scientific">Chlamydia suis</name>
    <dbReference type="NCBI Taxonomy" id="83559"/>
    <lineage>
        <taxon>Bacteria</taxon>
        <taxon>Pseudomonadati</taxon>
        <taxon>Chlamydiota</taxon>
        <taxon>Chlamydiia</taxon>
        <taxon>Chlamydiales</taxon>
        <taxon>Chlamydiaceae</taxon>
        <taxon>Chlamydia/Chlamydophila group</taxon>
        <taxon>Chlamydia</taxon>
    </lineage>
</organism>
<feature type="region of interest" description="Disordered" evidence="1">
    <location>
        <begin position="9"/>
        <end position="54"/>
    </location>
</feature>
<name>Q6T8F9_9CHLA</name>
<evidence type="ECO:0000313" key="2">
    <source>
        <dbReference type="EMBL" id="AAR96040.1"/>
    </source>
</evidence>
<dbReference type="SUPFAM" id="SSF52540">
    <property type="entry name" value="P-loop containing nucleoside triphosphate hydrolases"/>
    <property type="match status" value="1"/>
</dbReference>
<gene>
    <name evidence="2" type="primary">repA</name>
</gene>
<dbReference type="AlphaFoldDB" id="Q6T8F9"/>
<evidence type="ECO:0000256" key="1">
    <source>
        <dbReference type="SAM" id="MobiDB-lite"/>
    </source>
</evidence>
<sequence>MRSCSLLACPSTATRRPMPPVWKRAMPPRRRQKRRGRVREHPAAPNHNRSTQENSMALDIMAAFTNEPPELDFIWPGFLAGTVGALVAPGATGKSFFALEAAMSIACSVAGGDLVGLAPAHTGRVVYLAGEDPQPALVRRVHAIGQHLNQSAREAIAENLMLEPIMGKRLNVMDEAHLRRVIDYSAGARLIVLDTLSRIHSLDENSNGDMAHLVSVLEHIAATTGAAVLYLHHVNKGSARDGQTDQQQAARGASALIDNARWCGYVAKMTEQEAERLSDRGFDRAPIGNERRGLFVRFGVSKQNYDATPLDRWYQRHTGGVLLPVELQEIKRESGNKGGKGYDSAAY</sequence>
<dbReference type="InterPro" id="IPR027417">
    <property type="entry name" value="P-loop_NTPase"/>
</dbReference>
<dbReference type="CDD" id="cd01125">
    <property type="entry name" value="RepA_RSF1010_like"/>
    <property type="match status" value="1"/>
</dbReference>
<dbReference type="Gene3D" id="3.40.50.300">
    <property type="entry name" value="P-loop containing nucleotide triphosphate hydrolases"/>
    <property type="match status" value="1"/>
</dbReference>
<accession>Q6T8F9</accession>
<dbReference type="EMBL" id="AY428550">
    <property type="protein sequence ID" value="AAR96040.1"/>
    <property type="molecule type" value="Genomic_DNA"/>
</dbReference>
<dbReference type="InterPro" id="IPR038724">
    <property type="entry name" value="RepA"/>
</dbReference>
<proteinExistence type="predicted"/>
<protein>
    <submittedName>
        <fullName evidence="2">RepA</fullName>
    </submittedName>
</protein>